<comment type="subcellular location">
    <subcellularLocation>
        <location evidence="1">Cell membrane</location>
        <topology evidence="1">Multi-pass membrane protein</topology>
    </subcellularLocation>
</comment>
<dbReference type="SUPFAM" id="SSF81321">
    <property type="entry name" value="Family A G protein-coupled receptor-like"/>
    <property type="match status" value="1"/>
</dbReference>
<feature type="transmembrane region" description="Helical" evidence="10">
    <location>
        <begin position="163"/>
        <end position="184"/>
    </location>
</feature>
<evidence type="ECO:0000256" key="6">
    <source>
        <dbReference type="ARBA" id="ARBA00023136"/>
    </source>
</evidence>
<keyword evidence="3 9" id="KW-0812">Transmembrane</keyword>
<dbReference type="Pfam" id="PF00001">
    <property type="entry name" value="7tm_1"/>
    <property type="match status" value="1"/>
</dbReference>
<dbReference type="GO" id="GO:0019957">
    <property type="term" value="F:C-C chemokine binding"/>
    <property type="evidence" value="ECO:0007669"/>
    <property type="project" value="TreeGrafter"/>
</dbReference>
<keyword evidence="6 10" id="KW-0472">Membrane</keyword>
<dbReference type="STRING" id="33528.ENSGAFP00000019226"/>
<dbReference type="AlphaFoldDB" id="A0A315VSW4"/>
<comment type="caution">
    <text evidence="12">The sequence shown here is derived from an EMBL/GenBank/DDBJ whole genome shotgun (WGS) entry which is preliminary data.</text>
</comment>
<evidence type="ECO:0000256" key="4">
    <source>
        <dbReference type="ARBA" id="ARBA00022989"/>
    </source>
</evidence>
<evidence type="ECO:0000256" key="5">
    <source>
        <dbReference type="ARBA" id="ARBA00023040"/>
    </source>
</evidence>
<dbReference type="PRINTS" id="PR00237">
    <property type="entry name" value="GPCRRHODOPSN"/>
</dbReference>
<dbReference type="InterPro" id="IPR050119">
    <property type="entry name" value="CCR1-9-like"/>
</dbReference>
<feature type="transmembrane region" description="Helical" evidence="10">
    <location>
        <begin position="341"/>
        <end position="357"/>
    </location>
</feature>
<dbReference type="InterPro" id="IPR017452">
    <property type="entry name" value="GPCR_Rhodpsn_7TM"/>
</dbReference>
<comment type="similarity">
    <text evidence="9">Belongs to the G-protein coupled receptor 1 family.</text>
</comment>
<feature type="domain" description="G-protein coupled receptors family 1 profile" evidence="11">
    <location>
        <begin position="106"/>
        <end position="354"/>
    </location>
</feature>
<gene>
    <name evidence="12" type="ORF">CCH79_00015415</name>
</gene>
<evidence type="ECO:0000256" key="3">
    <source>
        <dbReference type="ARBA" id="ARBA00022692"/>
    </source>
</evidence>
<keyword evidence="7 9" id="KW-0675">Receptor</keyword>
<evidence type="ECO:0000256" key="9">
    <source>
        <dbReference type="RuleBase" id="RU000688"/>
    </source>
</evidence>
<feature type="transmembrane region" description="Helical" evidence="10">
    <location>
        <begin position="127"/>
        <end position="151"/>
    </location>
</feature>
<accession>A0A315VSW4</accession>
<feature type="transmembrane region" description="Helical" evidence="10">
    <location>
        <begin position="204"/>
        <end position="225"/>
    </location>
</feature>
<evidence type="ECO:0000256" key="7">
    <source>
        <dbReference type="ARBA" id="ARBA00023170"/>
    </source>
</evidence>
<protein>
    <recommendedName>
        <fullName evidence="11">G-protein coupled receptors family 1 profile domain-containing protein</fullName>
    </recommendedName>
</protein>
<dbReference type="InterPro" id="IPR000276">
    <property type="entry name" value="GPCR_Rhodpsn"/>
</dbReference>
<dbReference type="GO" id="GO:0006955">
    <property type="term" value="P:immune response"/>
    <property type="evidence" value="ECO:0007669"/>
    <property type="project" value="TreeGrafter"/>
</dbReference>
<dbReference type="PRINTS" id="PR00657">
    <property type="entry name" value="CCCHEMOKINER"/>
</dbReference>
<dbReference type="GO" id="GO:0019722">
    <property type="term" value="P:calcium-mediated signaling"/>
    <property type="evidence" value="ECO:0007669"/>
    <property type="project" value="TreeGrafter"/>
</dbReference>
<organism evidence="12 13">
    <name type="scientific">Gambusia affinis</name>
    <name type="common">Western mosquitofish</name>
    <name type="synonym">Heterandria affinis</name>
    <dbReference type="NCBI Taxonomy" id="33528"/>
    <lineage>
        <taxon>Eukaryota</taxon>
        <taxon>Metazoa</taxon>
        <taxon>Chordata</taxon>
        <taxon>Craniata</taxon>
        <taxon>Vertebrata</taxon>
        <taxon>Euteleostomi</taxon>
        <taxon>Actinopterygii</taxon>
        <taxon>Neopterygii</taxon>
        <taxon>Teleostei</taxon>
        <taxon>Neoteleostei</taxon>
        <taxon>Acanthomorphata</taxon>
        <taxon>Ovalentaria</taxon>
        <taxon>Atherinomorphae</taxon>
        <taxon>Cyprinodontiformes</taxon>
        <taxon>Poeciliidae</taxon>
        <taxon>Poeciliinae</taxon>
        <taxon>Gambusia</taxon>
    </lineage>
</organism>
<dbReference type="Proteomes" id="UP000250572">
    <property type="component" value="Unassembled WGS sequence"/>
</dbReference>
<dbReference type="GO" id="GO:0007204">
    <property type="term" value="P:positive regulation of cytosolic calcium ion concentration"/>
    <property type="evidence" value="ECO:0007669"/>
    <property type="project" value="TreeGrafter"/>
</dbReference>
<dbReference type="GO" id="GO:0009897">
    <property type="term" value="C:external side of plasma membrane"/>
    <property type="evidence" value="ECO:0007669"/>
    <property type="project" value="TreeGrafter"/>
</dbReference>
<dbReference type="EMBL" id="NHOQ01001719">
    <property type="protein sequence ID" value="PWA22470.1"/>
    <property type="molecule type" value="Genomic_DNA"/>
</dbReference>
<evidence type="ECO:0000313" key="13">
    <source>
        <dbReference type="Proteomes" id="UP000250572"/>
    </source>
</evidence>
<evidence type="ECO:0000256" key="2">
    <source>
        <dbReference type="ARBA" id="ARBA00022475"/>
    </source>
</evidence>
<name>A0A315VSW4_GAMAF</name>
<evidence type="ECO:0000259" key="11">
    <source>
        <dbReference type="PROSITE" id="PS50262"/>
    </source>
</evidence>
<feature type="transmembrane region" description="Helical" evidence="10">
    <location>
        <begin position="94"/>
        <end position="115"/>
    </location>
</feature>
<evidence type="ECO:0000256" key="8">
    <source>
        <dbReference type="ARBA" id="ARBA00023224"/>
    </source>
</evidence>
<keyword evidence="5 9" id="KW-0297">G-protein coupled receptor</keyword>
<sequence length="427" mass="48992">MEQAYGEVPVNGRTQWKAGFPVPVRIRLNLGVIMRCGAKPPHTIVVSSSVIYTKMENTTTPEYEYDNYSINGTEEPVGPCNHDSSNLLGAQLSVVYYFMFVFSLLGNGLVLIIIYRFERLTTVTNILLLNLVASSLIFMSSLPFVAVYMQLSEWIFSSAMCKIVFSAYYLGFYSSVFFLALLTFDRHLAVVYSLTATPVRNRRYAVISCMVVWLVSGLACIRPMLIMTKFKSFNKTYCEEYPHILPNIDVITLRNAGFFIQLFVFLILPLAVIIYCYIRIAITVISSKIATKFKTVRLIFVIVLLFFICWTPFNIIELLHGELESCEAKQKLNFALQVTRNMAYFYFCISPIFYTFVGRKFQNYFRHLVVTRFPSLKKYISVTEISRNNMSTKVTGTDTSDGRGSLSLLRHQTDNMTNKHENVYEKH</sequence>
<keyword evidence="13" id="KW-1185">Reference proteome</keyword>
<dbReference type="PANTHER" id="PTHR10489:SF922">
    <property type="entry name" value="C-C CHEMOKINE RECEPTOR FAMILY-LIKE-RELATED"/>
    <property type="match status" value="1"/>
</dbReference>
<evidence type="ECO:0000313" key="12">
    <source>
        <dbReference type="EMBL" id="PWA22470.1"/>
    </source>
</evidence>
<dbReference type="Gene3D" id="1.20.1070.10">
    <property type="entry name" value="Rhodopsin 7-helix transmembrane proteins"/>
    <property type="match status" value="1"/>
</dbReference>
<dbReference type="GO" id="GO:0060326">
    <property type="term" value="P:cell chemotaxis"/>
    <property type="evidence" value="ECO:0007669"/>
    <property type="project" value="TreeGrafter"/>
</dbReference>
<dbReference type="InterPro" id="IPR000355">
    <property type="entry name" value="Chemokine_rcpt"/>
</dbReference>
<feature type="transmembrane region" description="Helical" evidence="10">
    <location>
        <begin position="298"/>
        <end position="321"/>
    </location>
</feature>
<evidence type="ECO:0000256" key="1">
    <source>
        <dbReference type="ARBA" id="ARBA00004651"/>
    </source>
</evidence>
<keyword evidence="2" id="KW-1003">Cell membrane</keyword>
<dbReference type="PROSITE" id="PS50262">
    <property type="entry name" value="G_PROTEIN_RECEP_F1_2"/>
    <property type="match status" value="1"/>
</dbReference>
<dbReference type="GO" id="GO:0016493">
    <property type="term" value="F:C-C chemokine receptor activity"/>
    <property type="evidence" value="ECO:0007669"/>
    <property type="project" value="TreeGrafter"/>
</dbReference>
<feature type="transmembrane region" description="Helical" evidence="10">
    <location>
        <begin position="258"/>
        <end position="278"/>
    </location>
</feature>
<evidence type="ECO:0000256" key="10">
    <source>
        <dbReference type="SAM" id="Phobius"/>
    </source>
</evidence>
<keyword evidence="4 10" id="KW-1133">Transmembrane helix</keyword>
<keyword evidence="8 9" id="KW-0807">Transducer</keyword>
<dbReference type="PROSITE" id="PS00237">
    <property type="entry name" value="G_PROTEIN_RECEP_F1_1"/>
    <property type="match status" value="1"/>
</dbReference>
<reference evidence="12 13" key="1">
    <citation type="journal article" date="2018" name="G3 (Bethesda)">
        <title>A High-Quality Reference Genome for the Invasive Mosquitofish Gambusia affinis Using a Chicago Library.</title>
        <authorList>
            <person name="Hoffberg S.L."/>
            <person name="Troendle N.J."/>
            <person name="Glenn T.C."/>
            <person name="Mahmud O."/>
            <person name="Louha S."/>
            <person name="Chalopin D."/>
            <person name="Bennetzen J.L."/>
            <person name="Mauricio R."/>
        </authorList>
    </citation>
    <scope>NUCLEOTIDE SEQUENCE [LARGE SCALE GENOMIC DNA]</scope>
    <source>
        <strain evidence="12">NE01/NJP1002.9</strain>
        <tissue evidence="12">Muscle</tissue>
    </source>
</reference>
<dbReference type="PANTHER" id="PTHR10489">
    <property type="entry name" value="CELL ADHESION MOLECULE"/>
    <property type="match status" value="1"/>
</dbReference>
<proteinExistence type="inferred from homology"/>